<evidence type="ECO:0000256" key="2">
    <source>
        <dbReference type="PROSITE-ProRule" id="PRU00335"/>
    </source>
</evidence>
<feature type="DNA-binding region" description="H-T-H motif" evidence="2">
    <location>
        <begin position="35"/>
        <end position="54"/>
    </location>
</feature>
<evidence type="ECO:0000259" key="3">
    <source>
        <dbReference type="PROSITE" id="PS50977"/>
    </source>
</evidence>
<comment type="caution">
    <text evidence="4">The sequence shown here is derived from an EMBL/GenBank/DDBJ whole genome shotgun (WGS) entry which is preliminary data.</text>
</comment>
<dbReference type="InterPro" id="IPR009057">
    <property type="entry name" value="Homeodomain-like_sf"/>
</dbReference>
<dbReference type="InterPro" id="IPR050109">
    <property type="entry name" value="HTH-type_TetR-like_transc_reg"/>
</dbReference>
<dbReference type="PRINTS" id="PR00455">
    <property type="entry name" value="HTHTETR"/>
</dbReference>
<sequence>MTDTSPKRLSKPQRREQLLGTAMTIVREQGTEALTLGYLAERAGVSKPVTYEHFGTRSGLLIELYKQIDAEQVAALLKALERTPRELKEVARVMSRACMNCYTSAGPEWHAISAALKGTAEMEAAQQELVDGYVDLYCEALGPFTKLSKEELRLRCVGLIGAGEAISREMLQGRVTQARAASVLGAMLMATLSPA</sequence>
<dbReference type="PANTHER" id="PTHR30055">
    <property type="entry name" value="HTH-TYPE TRANSCRIPTIONAL REGULATOR RUTR"/>
    <property type="match status" value="1"/>
</dbReference>
<dbReference type="Pfam" id="PF00440">
    <property type="entry name" value="TetR_N"/>
    <property type="match status" value="1"/>
</dbReference>
<evidence type="ECO:0000313" key="4">
    <source>
        <dbReference type="EMBL" id="MCM5680466.1"/>
    </source>
</evidence>
<dbReference type="SUPFAM" id="SSF46689">
    <property type="entry name" value="Homeodomain-like"/>
    <property type="match status" value="1"/>
</dbReference>
<protein>
    <submittedName>
        <fullName evidence="4">TetR/AcrR family transcriptional regulator</fullName>
    </submittedName>
</protein>
<dbReference type="PANTHER" id="PTHR30055:SF223">
    <property type="entry name" value="HTH-TYPE TRANSCRIPTIONAL REGULATOR UIDR"/>
    <property type="match status" value="1"/>
</dbReference>
<dbReference type="EMBL" id="JAMKFE010000007">
    <property type="protein sequence ID" value="MCM5680466.1"/>
    <property type="molecule type" value="Genomic_DNA"/>
</dbReference>
<keyword evidence="5" id="KW-1185">Reference proteome</keyword>
<organism evidence="4 5">
    <name type="scientific">Caldimonas mangrovi</name>
    <dbReference type="NCBI Taxonomy" id="2944811"/>
    <lineage>
        <taxon>Bacteria</taxon>
        <taxon>Pseudomonadati</taxon>
        <taxon>Pseudomonadota</taxon>
        <taxon>Betaproteobacteria</taxon>
        <taxon>Burkholderiales</taxon>
        <taxon>Sphaerotilaceae</taxon>
        <taxon>Caldimonas</taxon>
    </lineage>
</organism>
<accession>A0ABT0YP12</accession>
<feature type="domain" description="HTH tetR-type" evidence="3">
    <location>
        <begin position="12"/>
        <end position="72"/>
    </location>
</feature>
<reference evidence="4" key="1">
    <citation type="submission" date="2022-05" db="EMBL/GenBank/DDBJ databases">
        <title>Schlegelella sp. nov., isolated from mangrove soil.</title>
        <authorList>
            <person name="Liu Y."/>
            <person name="Ge X."/>
            <person name="Liu W."/>
        </authorList>
    </citation>
    <scope>NUCLEOTIDE SEQUENCE</scope>
    <source>
        <strain evidence="4">S2-27</strain>
    </source>
</reference>
<dbReference type="InterPro" id="IPR001647">
    <property type="entry name" value="HTH_TetR"/>
</dbReference>
<gene>
    <name evidence="4" type="ORF">M8A51_13105</name>
</gene>
<keyword evidence="1 2" id="KW-0238">DNA-binding</keyword>
<proteinExistence type="predicted"/>
<dbReference type="RefSeq" id="WP_251778920.1">
    <property type="nucleotide sequence ID" value="NZ_JAMKFE010000007.1"/>
</dbReference>
<evidence type="ECO:0000313" key="5">
    <source>
        <dbReference type="Proteomes" id="UP001165541"/>
    </source>
</evidence>
<name>A0ABT0YP12_9BURK</name>
<evidence type="ECO:0000256" key="1">
    <source>
        <dbReference type="ARBA" id="ARBA00023125"/>
    </source>
</evidence>
<dbReference type="Proteomes" id="UP001165541">
    <property type="component" value="Unassembled WGS sequence"/>
</dbReference>
<dbReference type="PROSITE" id="PS50977">
    <property type="entry name" value="HTH_TETR_2"/>
    <property type="match status" value="1"/>
</dbReference>
<dbReference type="Gene3D" id="1.10.357.10">
    <property type="entry name" value="Tetracycline Repressor, domain 2"/>
    <property type="match status" value="1"/>
</dbReference>